<protein>
    <submittedName>
        <fullName evidence="1">Uncharacterized protein</fullName>
    </submittedName>
</protein>
<dbReference type="EMBL" id="GBRH01267184">
    <property type="protein sequence ID" value="JAD30711.1"/>
    <property type="molecule type" value="Transcribed_RNA"/>
</dbReference>
<name>A0A0A8YVU2_ARUDO</name>
<organism evidence="1">
    <name type="scientific">Arundo donax</name>
    <name type="common">Giant reed</name>
    <name type="synonym">Donax arundinaceus</name>
    <dbReference type="NCBI Taxonomy" id="35708"/>
    <lineage>
        <taxon>Eukaryota</taxon>
        <taxon>Viridiplantae</taxon>
        <taxon>Streptophyta</taxon>
        <taxon>Embryophyta</taxon>
        <taxon>Tracheophyta</taxon>
        <taxon>Spermatophyta</taxon>
        <taxon>Magnoliopsida</taxon>
        <taxon>Liliopsida</taxon>
        <taxon>Poales</taxon>
        <taxon>Poaceae</taxon>
        <taxon>PACMAD clade</taxon>
        <taxon>Arundinoideae</taxon>
        <taxon>Arundineae</taxon>
        <taxon>Arundo</taxon>
    </lineage>
</organism>
<sequence>MEILVPFQINQKKQQIFTFLCYPSLLLESTLFVRANHRVLQRSFT</sequence>
<reference evidence="1" key="1">
    <citation type="submission" date="2014-09" db="EMBL/GenBank/DDBJ databases">
        <authorList>
            <person name="Magalhaes I.L.F."/>
            <person name="Oliveira U."/>
            <person name="Santos F.R."/>
            <person name="Vidigal T.H.D.A."/>
            <person name="Brescovit A.D."/>
            <person name="Santos A.J."/>
        </authorList>
    </citation>
    <scope>NUCLEOTIDE SEQUENCE</scope>
    <source>
        <tissue evidence="1">Shoot tissue taken approximately 20 cm above the soil surface</tissue>
    </source>
</reference>
<dbReference type="AlphaFoldDB" id="A0A0A8YVU2"/>
<proteinExistence type="predicted"/>
<reference evidence="1" key="2">
    <citation type="journal article" date="2015" name="Data Brief">
        <title>Shoot transcriptome of the giant reed, Arundo donax.</title>
        <authorList>
            <person name="Barrero R.A."/>
            <person name="Guerrero F.D."/>
            <person name="Moolhuijzen P."/>
            <person name="Goolsby J.A."/>
            <person name="Tidwell J."/>
            <person name="Bellgard S.E."/>
            <person name="Bellgard M.I."/>
        </authorList>
    </citation>
    <scope>NUCLEOTIDE SEQUENCE</scope>
    <source>
        <tissue evidence="1">Shoot tissue taken approximately 20 cm above the soil surface</tissue>
    </source>
</reference>
<accession>A0A0A8YVU2</accession>
<evidence type="ECO:0000313" key="1">
    <source>
        <dbReference type="EMBL" id="JAD30711.1"/>
    </source>
</evidence>